<sequence>MMIGAKLRTLFCIPKKSHKANSEGLRDLLRHKRCNIKAFNMGVWKELLNTVDVLPKVKTKLIGGYNRIQYAIKRSRGYEDDLIKKDLMYLK</sequence>
<accession>A0A8W8NSP7</accession>
<evidence type="ECO:0000313" key="1">
    <source>
        <dbReference type="EnsemblMetazoa" id="G9238.1:cds"/>
    </source>
</evidence>
<dbReference type="AlphaFoldDB" id="A0A8W8NSP7"/>
<evidence type="ECO:0000313" key="2">
    <source>
        <dbReference type="Proteomes" id="UP000005408"/>
    </source>
</evidence>
<proteinExistence type="predicted"/>
<dbReference type="Proteomes" id="UP000005408">
    <property type="component" value="Unassembled WGS sequence"/>
</dbReference>
<organism evidence="1 2">
    <name type="scientific">Magallana gigas</name>
    <name type="common">Pacific oyster</name>
    <name type="synonym">Crassostrea gigas</name>
    <dbReference type="NCBI Taxonomy" id="29159"/>
    <lineage>
        <taxon>Eukaryota</taxon>
        <taxon>Metazoa</taxon>
        <taxon>Spiralia</taxon>
        <taxon>Lophotrochozoa</taxon>
        <taxon>Mollusca</taxon>
        <taxon>Bivalvia</taxon>
        <taxon>Autobranchia</taxon>
        <taxon>Pteriomorphia</taxon>
        <taxon>Ostreida</taxon>
        <taxon>Ostreoidea</taxon>
        <taxon>Ostreidae</taxon>
        <taxon>Magallana</taxon>
    </lineage>
</organism>
<protein>
    <submittedName>
        <fullName evidence="1">Uncharacterized protein</fullName>
    </submittedName>
</protein>
<dbReference type="EnsemblMetazoa" id="G9238.1">
    <property type="protein sequence ID" value="G9238.1:cds"/>
    <property type="gene ID" value="G9238"/>
</dbReference>
<name>A0A8W8NSP7_MAGGI</name>
<reference evidence="1" key="1">
    <citation type="submission" date="2022-08" db="UniProtKB">
        <authorList>
            <consortium name="EnsemblMetazoa"/>
        </authorList>
    </citation>
    <scope>IDENTIFICATION</scope>
    <source>
        <strain evidence="1">05x7-T-G4-1.051#20</strain>
    </source>
</reference>
<keyword evidence="2" id="KW-1185">Reference proteome</keyword>